<feature type="region of interest" description="Disordered" evidence="1">
    <location>
        <begin position="34"/>
        <end position="120"/>
    </location>
</feature>
<dbReference type="RefSeq" id="WP_135339935.1">
    <property type="nucleotide sequence ID" value="NZ_JBHLTX010000035.1"/>
</dbReference>
<feature type="compositionally biased region" description="Low complexity" evidence="1">
    <location>
        <begin position="51"/>
        <end position="87"/>
    </location>
</feature>
<evidence type="ECO:0000313" key="4">
    <source>
        <dbReference type="EMBL" id="TGB07362.1"/>
    </source>
</evidence>
<sequence>MSSKTVRTVRRRALRVAAAALTVAAGLTLTACSDSDAGGTKSSGKADSAVAAANPNAANPGGADTSGAGSSNGSGSSTGAQGSDATAGSGGKTGSGAKTESGTQAGSKAATQGSRTASGIQRCHTDALDAAFATGDDAVPDPNAQGATTTSIVLTNSSGRTCKIGGFPGVDLKSENGGQVWSLQRSSAKYGSITLAPGDSTDFTISLALAAEGDENTWMPAQVEITPPNETTSLTLDWPWGALVDQTGATHPATFVNPIG</sequence>
<dbReference type="Proteomes" id="UP000297948">
    <property type="component" value="Unassembled WGS sequence"/>
</dbReference>
<comment type="caution">
    <text evidence="4">The sequence shown here is derived from an EMBL/GenBank/DDBJ whole genome shotgun (WGS) entry which is preliminary data.</text>
</comment>
<evidence type="ECO:0000256" key="2">
    <source>
        <dbReference type="SAM" id="SignalP"/>
    </source>
</evidence>
<evidence type="ECO:0000313" key="5">
    <source>
        <dbReference type="Proteomes" id="UP000297948"/>
    </source>
</evidence>
<feature type="compositionally biased region" description="Polar residues" evidence="1">
    <location>
        <begin position="104"/>
        <end position="119"/>
    </location>
</feature>
<evidence type="ECO:0000256" key="1">
    <source>
        <dbReference type="SAM" id="MobiDB-lite"/>
    </source>
</evidence>
<accession>A0A4Z0H8I4</accession>
<dbReference type="AlphaFoldDB" id="A0A4Z0H8I4"/>
<proteinExistence type="predicted"/>
<feature type="signal peptide" evidence="2">
    <location>
        <begin position="1"/>
        <end position="31"/>
    </location>
</feature>
<reference evidence="4 5" key="1">
    <citation type="submission" date="2019-03" db="EMBL/GenBank/DDBJ databases">
        <authorList>
            <person name="Gonzalez-Pimentel J.L."/>
        </authorList>
    </citation>
    <scope>NUCLEOTIDE SEQUENCE [LARGE SCALE GENOMIC DNA]</scope>
    <source>
        <strain evidence="4 5">JCM 31289</strain>
    </source>
</reference>
<dbReference type="EMBL" id="SRID01000151">
    <property type="protein sequence ID" value="TGB07362.1"/>
    <property type="molecule type" value="Genomic_DNA"/>
</dbReference>
<name>A0A4Z0H8I4_9ACTN</name>
<dbReference type="Pfam" id="PF14016">
    <property type="entry name" value="DUF4232"/>
    <property type="match status" value="1"/>
</dbReference>
<evidence type="ECO:0000259" key="3">
    <source>
        <dbReference type="Pfam" id="PF14016"/>
    </source>
</evidence>
<keyword evidence="2" id="KW-0732">Signal</keyword>
<dbReference type="OrthoDB" id="3480105at2"/>
<feature type="chain" id="PRO_5038337403" evidence="2">
    <location>
        <begin position="32"/>
        <end position="260"/>
    </location>
</feature>
<dbReference type="PROSITE" id="PS51257">
    <property type="entry name" value="PROKAR_LIPOPROTEIN"/>
    <property type="match status" value="1"/>
</dbReference>
<feature type="domain" description="DUF4232" evidence="3">
    <location>
        <begin position="123"/>
        <end position="242"/>
    </location>
</feature>
<protein>
    <submittedName>
        <fullName evidence="4">DUF4232 domain-containing protein</fullName>
    </submittedName>
</protein>
<gene>
    <name evidence="4" type="ORF">E4099_17085</name>
</gene>
<organism evidence="4 5">
    <name type="scientific">Streptomyces palmae</name>
    <dbReference type="NCBI Taxonomy" id="1701085"/>
    <lineage>
        <taxon>Bacteria</taxon>
        <taxon>Bacillati</taxon>
        <taxon>Actinomycetota</taxon>
        <taxon>Actinomycetes</taxon>
        <taxon>Kitasatosporales</taxon>
        <taxon>Streptomycetaceae</taxon>
        <taxon>Streptomyces</taxon>
    </lineage>
</organism>
<keyword evidence="5" id="KW-1185">Reference proteome</keyword>
<dbReference type="InterPro" id="IPR025326">
    <property type="entry name" value="DUF4232"/>
</dbReference>